<feature type="domain" description="DSBA-like thioredoxin" evidence="1">
    <location>
        <begin position="6"/>
        <end position="202"/>
    </location>
</feature>
<dbReference type="GO" id="GO:0016491">
    <property type="term" value="F:oxidoreductase activity"/>
    <property type="evidence" value="ECO:0007669"/>
    <property type="project" value="InterPro"/>
</dbReference>
<dbReference type="InterPro" id="IPR036249">
    <property type="entry name" value="Thioredoxin-like_sf"/>
</dbReference>
<evidence type="ECO:0000313" key="3">
    <source>
        <dbReference type="Proteomes" id="UP000199548"/>
    </source>
</evidence>
<protein>
    <submittedName>
        <fullName evidence="2">Predicted dithiol-disulfide isomerase, DsbA family</fullName>
    </submittedName>
</protein>
<keyword evidence="3" id="KW-1185">Reference proteome</keyword>
<dbReference type="SUPFAM" id="SSF52833">
    <property type="entry name" value="Thioredoxin-like"/>
    <property type="match status" value="1"/>
</dbReference>
<dbReference type="STRING" id="420953.SAMN05192543_106264"/>
<accession>A0A1I3Q8G9</accession>
<organism evidence="2 3">
    <name type="scientific">Paraburkholderia megapolitana</name>
    <dbReference type="NCBI Taxonomy" id="420953"/>
    <lineage>
        <taxon>Bacteria</taxon>
        <taxon>Pseudomonadati</taxon>
        <taxon>Pseudomonadota</taxon>
        <taxon>Betaproteobacteria</taxon>
        <taxon>Burkholderiales</taxon>
        <taxon>Burkholderiaceae</taxon>
        <taxon>Paraburkholderia</taxon>
    </lineage>
</organism>
<dbReference type="PANTHER" id="PTHR13887:SF41">
    <property type="entry name" value="THIOREDOXIN SUPERFAMILY PROTEIN"/>
    <property type="match status" value="1"/>
</dbReference>
<gene>
    <name evidence="2" type="ORF">SAMN05192543_106264</name>
</gene>
<dbReference type="RefSeq" id="WP_091015380.1">
    <property type="nucleotide sequence ID" value="NZ_CP041743.1"/>
</dbReference>
<dbReference type="Proteomes" id="UP000199548">
    <property type="component" value="Unassembled WGS sequence"/>
</dbReference>
<sequence length="219" mass="24178">MPALKIDLYSDIVCPWCLIGQHRLDKVLSERFPNLAVDIEHHPYELIPNAPPEGIRLADYFRKKGIVNMAPAFERPEAEARASGLHLSLSLQPYVYRTVYAHTLLRAARARGTQHALAVALTRAYFDDRHNISDLETLGEIAACYGFQRKEVHALLADQAEITKTEADIARARAAGVSSVPTFKVGSLTTEGARSEDEIAALISNAIKIEAAVQSHDDH</sequence>
<dbReference type="PANTHER" id="PTHR13887">
    <property type="entry name" value="GLUTATHIONE S-TRANSFERASE KAPPA"/>
    <property type="match status" value="1"/>
</dbReference>
<keyword evidence="2" id="KW-0413">Isomerase</keyword>
<evidence type="ECO:0000259" key="1">
    <source>
        <dbReference type="Pfam" id="PF01323"/>
    </source>
</evidence>
<dbReference type="AlphaFoldDB" id="A0A1I3Q8G9"/>
<dbReference type="OrthoDB" id="9799122at2"/>
<dbReference type="Gene3D" id="3.40.30.10">
    <property type="entry name" value="Glutaredoxin"/>
    <property type="match status" value="1"/>
</dbReference>
<dbReference type="EMBL" id="FOQU01000006">
    <property type="protein sequence ID" value="SFJ30188.1"/>
    <property type="molecule type" value="Genomic_DNA"/>
</dbReference>
<dbReference type="GO" id="GO:0016853">
    <property type="term" value="F:isomerase activity"/>
    <property type="evidence" value="ECO:0007669"/>
    <property type="project" value="UniProtKB-KW"/>
</dbReference>
<reference evidence="2 3" key="1">
    <citation type="submission" date="2016-10" db="EMBL/GenBank/DDBJ databases">
        <authorList>
            <person name="de Groot N.N."/>
        </authorList>
    </citation>
    <scope>NUCLEOTIDE SEQUENCE [LARGE SCALE GENOMIC DNA]</scope>
    <source>
        <strain evidence="2 3">LMG 23650</strain>
    </source>
</reference>
<proteinExistence type="predicted"/>
<evidence type="ECO:0000313" key="2">
    <source>
        <dbReference type="EMBL" id="SFJ30188.1"/>
    </source>
</evidence>
<dbReference type="CDD" id="cd03024">
    <property type="entry name" value="DsbA_FrnE"/>
    <property type="match status" value="1"/>
</dbReference>
<dbReference type="Pfam" id="PF01323">
    <property type="entry name" value="DSBA"/>
    <property type="match status" value="1"/>
</dbReference>
<dbReference type="InterPro" id="IPR001853">
    <property type="entry name" value="DSBA-like_thioredoxin_dom"/>
</dbReference>
<name>A0A1I3Q8G9_9BURK</name>